<reference evidence="1" key="1">
    <citation type="submission" date="2021-05" db="EMBL/GenBank/DDBJ databases">
        <authorList>
            <person name="Alioto T."/>
            <person name="Alioto T."/>
            <person name="Gomez Garrido J."/>
        </authorList>
    </citation>
    <scope>NUCLEOTIDE SEQUENCE</scope>
</reference>
<name>A0A8D8MMY0_CULPI</name>
<accession>A0A8D8MMY0</accession>
<sequence>MTVTTTINLQFTNFDFDCTLTVSHSLIQLTPPGVHLITNGSSSNRNCTCFNRSIIFPEQSSPSATVLPVFSFSKGKPALDMPLFFYCRFHQFSPPGNLSLMPRRRLSPIQPAGWTQFTEFFNSTTTANSSRR</sequence>
<dbReference type="AlphaFoldDB" id="A0A8D8MMY0"/>
<protein>
    <submittedName>
        <fullName evidence="1">(northern house mosquito) hypothetical protein</fullName>
    </submittedName>
</protein>
<organism evidence="1">
    <name type="scientific">Culex pipiens</name>
    <name type="common">House mosquito</name>
    <dbReference type="NCBI Taxonomy" id="7175"/>
    <lineage>
        <taxon>Eukaryota</taxon>
        <taxon>Metazoa</taxon>
        <taxon>Ecdysozoa</taxon>
        <taxon>Arthropoda</taxon>
        <taxon>Hexapoda</taxon>
        <taxon>Insecta</taxon>
        <taxon>Pterygota</taxon>
        <taxon>Neoptera</taxon>
        <taxon>Endopterygota</taxon>
        <taxon>Diptera</taxon>
        <taxon>Nematocera</taxon>
        <taxon>Culicoidea</taxon>
        <taxon>Culicidae</taxon>
        <taxon>Culicinae</taxon>
        <taxon>Culicini</taxon>
        <taxon>Culex</taxon>
        <taxon>Culex</taxon>
    </lineage>
</organism>
<dbReference type="EMBL" id="HBUE01210809">
    <property type="protein sequence ID" value="CAG6534354.1"/>
    <property type="molecule type" value="Transcribed_RNA"/>
</dbReference>
<proteinExistence type="predicted"/>
<evidence type="ECO:0000313" key="1">
    <source>
        <dbReference type="EMBL" id="CAG6534354.1"/>
    </source>
</evidence>
<dbReference type="EMBL" id="HBUE01317223">
    <property type="protein sequence ID" value="CAG6586265.1"/>
    <property type="molecule type" value="Transcribed_RNA"/>
</dbReference>